<reference evidence="1" key="1">
    <citation type="submission" date="2014-05" db="EMBL/GenBank/DDBJ databases">
        <authorList>
            <person name="Chronopoulou M."/>
        </authorList>
    </citation>
    <scope>NUCLEOTIDE SEQUENCE</scope>
    <source>
        <tissue evidence="1">Whole organism</tissue>
    </source>
</reference>
<accession>A0A0K2SVF0</accession>
<protein>
    <submittedName>
        <fullName evidence="1">Uncharacterized protein</fullName>
    </submittedName>
</protein>
<proteinExistence type="predicted"/>
<evidence type="ECO:0000313" key="1">
    <source>
        <dbReference type="EMBL" id="CDW17425.1"/>
    </source>
</evidence>
<organism evidence="1">
    <name type="scientific">Lepeophtheirus salmonis</name>
    <name type="common">Salmon louse</name>
    <name type="synonym">Caligus salmonis</name>
    <dbReference type="NCBI Taxonomy" id="72036"/>
    <lineage>
        <taxon>Eukaryota</taxon>
        <taxon>Metazoa</taxon>
        <taxon>Ecdysozoa</taxon>
        <taxon>Arthropoda</taxon>
        <taxon>Crustacea</taxon>
        <taxon>Multicrustacea</taxon>
        <taxon>Hexanauplia</taxon>
        <taxon>Copepoda</taxon>
        <taxon>Siphonostomatoida</taxon>
        <taxon>Caligidae</taxon>
        <taxon>Lepeophtheirus</taxon>
    </lineage>
</organism>
<dbReference type="EMBL" id="HACA01000064">
    <property type="protein sequence ID" value="CDW17425.1"/>
    <property type="molecule type" value="Transcribed_RNA"/>
</dbReference>
<sequence>MSVKKAHRYYTHTLTQKLVSFDPGQLNIPLYKTYQKYTL</sequence>
<dbReference type="AlphaFoldDB" id="A0A0K2SVF0"/>
<name>A0A0K2SVF0_LEPSM</name>